<evidence type="ECO:0000256" key="8">
    <source>
        <dbReference type="ARBA" id="ARBA00023065"/>
    </source>
</evidence>
<dbReference type="PANTHER" id="PTHR32552">
    <property type="entry name" value="FERRICHROME IRON RECEPTOR-RELATED"/>
    <property type="match status" value="1"/>
</dbReference>
<evidence type="ECO:0000313" key="17">
    <source>
        <dbReference type="EMBL" id="QHL88957.1"/>
    </source>
</evidence>
<keyword evidence="7" id="KW-0408">Iron</keyword>
<feature type="domain" description="TonB-dependent receptor plug" evidence="16">
    <location>
        <begin position="125"/>
        <end position="233"/>
    </location>
</feature>
<evidence type="ECO:0000256" key="5">
    <source>
        <dbReference type="ARBA" id="ARBA00022692"/>
    </source>
</evidence>
<accession>A0A6P1P3G3</accession>
<dbReference type="SUPFAM" id="SSF49464">
    <property type="entry name" value="Carboxypeptidase regulatory domain-like"/>
    <property type="match status" value="1"/>
</dbReference>
<evidence type="ECO:0000256" key="12">
    <source>
        <dbReference type="PROSITE-ProRule" id="PRU01360"/>
    </source>
</evidence>
<organism evidence="17 18">
    <name type="scientific">Nibribacter ruber</name>
    <dbReference type="NCBI Taxonomy" id="2698458"/>
    <lineage>
        <taxon>Bacteria</taxon>
        <taxon>Pseudomonadati</taxon>
        <taxon>Bacteroidota</taxon>
        <taxon>Cytophagia</taxon>
        <taxon>Cytophagales</taxon>
        <taxon>Hymenobacteraceae</taxon>
        <taxon>Nibribacter</taxon>
    </lineage>
</organism>
<sequence length="819" mass="91974">MKRVLALLVGCLLPWFAMAQITLSSYDSVDVTLSGRVIDAATRQPLVGSTIYIQQISLQTQSGADGRFQFVNLLAGDYLVRISHVGYGTVTEYIELGESQNQEFALTRDNLTTKEVLVTATRANEKTGTTYSNVSKEEIQSRNFGQDLPYLLENTPSLVTNSDAGAGVGYTGLRIRGSDITRINVTVNGIPVNDAESHGVFFVNMPDFASSLQDVQIQRGVGTSSNGPGAFGASLNLQTQDASQEAYARTDNAFGSYNTWKNNVQFGTGLLGGKFAVDGRLSRVSSDGYIDRATSDLKSFYVSGSYYGAKDFLKLVVFGGKEITYQAWNGVDEETLKTNRTFNSAGTDYGSTEIPYDNEVDDYQQNHYQLHYGHSFSPQWTLNGALHYTRGFGFYEQFKVNEKFANYNIPVADGSTVKRTDLVRQKWLDNHFYGTTFSLQYQGLGRLSATLGGGWNRYAGDHYGEVIWAQYASTIRPNHRYYENDAQKTDFNVYGKVNLAVTDQLGLFTDLQVRTVDYKIDGFDDDRRDVTTRADYAFFNPKAGITYNITNNHNLYASVAVGNREPTRSDFTDRPANDVAKPERLVDWEAGYRFNQSLGQVAGQSLLFRSDLTYFYMDYKDQLVLTGQLNDVGTALRTNIPESYRTGVELSGNLFIGEFVDVTTNLSFSRNRIKQFTEVLPIDYNPEDVVVNEYDETTIAYSPSVVTSSQIQVRPLTGLRVAFQYKTVSEQFLDNTASQNRRLSPYGIGDAHVFYTFKPVSWMKEVEVGLLVNNVFNKEYEANGYTFTELYDGDPNRYDYNYYFPQAPRNFLAQVSLRF</sequence>
<protein>
    <submittedName>
        <fullName evidence="17">TonB-dependent receptor</fullName>
    </submittedName>
</protein>
<dbReference type="AlphaFoldDB" id="A0A6P1P3G3"/>
<dbReference type="InterPro" id="IPR036942">
    <property type="entry name" value="Beta-barrel_TonB_sf"/>
</dbReference>
<evidence type="ECO:0000256" key="7">
    <source>
        <dbReference type="ARBA" id="ARBA00023004"/>
    </source>
</evidence>
<keyword evidence="9 13" id="KW-0798">TonB box</keyword>
<evidence type="ECO:0000256" key="9">
    <source>
        <dbReference type="ARBA" id="ARBA00023077"/>
    </source>
</evidence>
<evidence type="ECO:0000256" key="4">
    <source>
        <dbReference type="ARBA" id="ARBA00022496"/>
    </source>
</evidence>
<dbReference type="InterPro" id="IPR037066">
    <property type="entry name" value="Plug_dom_sf"/>
</dbReference>
<keyword evidence="5 12" id="KW-0812">Transmembrane</keyword>
<dbReference type="EMBL" id="CP047897">
    <property type="protein sequence ID" value="QHL88957.1"/>
    <property type="molecule type" value="Genomic_DNA"/>
</dbReference>
<dbReference type="InterPro" id="IPR039426">
    <property type="entry name" value="TonB-dep_rcpt-like"/>
</dbReference>
<keyword evidence="2 12" id="KW-0813">Transport</keyword>
<dbReference type="Gene3D" id="2.170.130.10">
    <property type="entry name" value="TonB-dependent receptor, plug domain"/>
    <property type="match status" value="1"/>
</dbReference>
<dbReference type="SUPFAM" id="SSF56935">
    <property type="entry name" value="Porins"/>
    <property type="match status" value="1"/>
</dbReference>
<evidence type="ECO:0000259" key="16">
    <source>
        <dbReference type="Pfam" id="PF07715"/>
    </source>
</evidence>
<evidence type="ECO:0000256" key="6">
    <source>
        <dbReference type="ARBA" id="ARBA00022729"/>
    </source>
</evidence>
<dbReference type="Pfam" id="PF07715">
    <property type="entry name" value="Plug"/>
    <property type="match status" value="1"/>
</dbReference>
<feature type="chain" id="PRO_5026787791" evidence="14">
    <location>
        <begin position="20"/>
        <end position="819"/>
    </location>
</feature>
<dbReference type="InterPro" id="IPR000531">
    <property type="entry name" value="Beta-barrel_TonB"/>
</dbReference>
<keyword evidence="11 12" id="KW-0998">Cell outer membrane</keyword>
<keyword evidence="17" id="KW-0675">Receptor</keyword>
<gene>
    <name evidence="17" type="ORF">GU926_16585</name>
</gene>
<keyword evidence="10 12" id="KW-0472">Membrane</keyword>
<evidence type="ECO:0000256" key="3">
    <source>
        <dbReference type="ARBA" id="ARBA00022452"/>
    </source>
</evidence>
<evidence type="ECO:0000256" key="11">
    <source>
        <dbReference type="ARBA" id="ARBA00023237"/>
    </source>
</evidence>
<dbReference type="Proteomes" id="UP000464214">
    <property type="component" value="Chromosome"/>
</dbReference>
<dbReference type="PROSITE" id="PS01156">
    <property type="entry name" value="TONB_DEPENDENT_REC_2"/>
    <property type="match status" value="1"/>
</dbReference>
<keyword evidence="4" id="KW-0410">Iron transport</keyword>
<dbReference type="Gene3D" id="2.40.170.20">
    <property type="entry name" value="TonB-dependent receptor, beta-barrel domain"/>
    <property type="match status" value="1"/>
</dbReference>
<evidence type="ECO:0000256" key="1">
    <source>
        <dbReference type="ARBA" id="ARBA00004571"/>
    </source>
</evidence>
<dbReference type="GO" id="GO:0009279">
    <property type="term" value="C:cell outer membrane"/>
    <property type="evidence" value="ECO:0007669"/>
    <property type="project" value="UniProtKB-SubCell"/>
</dbReference>
<keyword evidence="18" id="KW-1185">Reference proteome</keyword>
<comment type="subcellular location">
    <subcellularLocation>
        <location evidence="1 12">Cell outer membrane</location>
        <topology evidence="1 12">Multi-pass membrane protein</topology>
    </subcellularLocation>
</comment>
<comment type="similarity">
    <text evidence="12 13">Belongs to the TonB-dependent receptor family.</text>
</comment>
<dbReference type="Gene3D" id="2.60.40.1120">
    <property type="entry name" value="Carboxypeptidase-like, regulatory domain"/>
    <property type="match status" value="1"/>
</dbReference>
<evidence type="ECO:0000256" key="10">
    <source>
        <dbReference type="ARBA" id="ARBA00023136"/>
    </source>
</evidence>
<evidence type="ECO:0000256" key="14">
    <source>
        <dbReference type="SAM" id="SignalP"/>
    </source>
</evidence>
<dbReference type="KEGG" id="nib:GU926_16585"/>
<dbReference type="Pfam" id="PF00593">
    <property type="entry name" value="TonB_dep_Rec_b-barrel"/>
    <property type="match status" value="1"/>
</dbReference>
<keyword evidence="3 12" id="KW-1134">Transmembrane beta strand</keyword>
<evidence type="ECO:0000259" key="15">
    <source>
        <dbReference type="Pfam" id="PF00593"/>
    </source>
</evidence>
<dbReference type="InterPro" id="IPR012910">
    <property type="entry name" value="Plug_dom"/>
</dbReference>
<dbReference type="PANTHER" id="PTHR32552:SF68">
    <property type="entry name" value="FERRICHROME OUTER MEMBRANE TRANSPORTER_PHAGE RECEPTOR"/>
    <property type="match status" value="1"/>
</dbReference>
<dbReference type="PROSITE" id="PS52016">
    <property type="entry name" value="TONB_DEPENDENT_REC_3"/>
    <property type="match status" value="1"/>
</dbReference>
<evidence type="ECO:0000313" key="18">
    <source>
        <dbReference type="Proteomes" id="UP000464214"/>
    </source>
</evidence>
<dbReference type="InterPro" id="IPR008969">
    <property type="entry name" value="CarboxyPept-like_regulatory"/>
</dbReference>
<keyword evidence="6 14" id="KW-0732">Signal</keyword>
<proteinExistence type="inferred from homology"/>
<evidence type="ECO:0000256" key="13">
    <source>
        <dbReference type="RuleBase" id="RU003357"/>
    </source>
</evidence>
<keyword evidence="8" id="KW-0406">Ion transport</keyword>
<dbReference type="GO" id="GO:0015344">
    <property type="term" value="F:siderophore uptake transmembrane transporter activity"/>
    <property type="evidence" value="ECO:0007669"/>
    <property type="project" value="TreeGrafter"/>
</dbReference>
<dbReference type="RefSeq" id="WP_160693845.1">
    <property type="nucleotide sequence ID" value="NZ_CP047897.1"/>
</dbReference>
<dbReference type="InterPro" id="IPR010917">
    <property type="entry name" value="TonB_rcpt_CS"/>
</dbReference>
<dbReference type="Pfam" id="PF13715">
    <property type="entry name" value="CarbopepD_reg_2"/>
    <property type="match status" value="1"/>
</dbReference>
<evidence type="ECO:0000256" key="2">
    <source>
        <dbReference type="ARBA" id="ARBA00022448"/>
    </source>
</evidence>
<name>A0A6P1P3G3_9BACT</name>
<feature type="signal peptide" evidence="14">
    <location>
        <begin position="1"/>
        <end position="19"/>
    </location>
</feature>
<feature type="domain" description="TonB-dependent receptor-like beta-barrel" evidence="15">
    <location>
        <begin position="320"/>
        <end position="775"/>
    </location>
</feature>
<reference evidence="17 18" key="1">
    <citation type="submission" date="2020-01" db="EMBL/GenBank/DDBJ databases">
        <authorList>
            <person name="Kim M."/>
        </authorList>
    </citation>
    <scope>NUCLEOTIDE SEQUENCE [LARGE SCALE GENOMIC DNA]</scope>
    <source>
        <strain evidence="17 18">BT10</strain>
    </source>
</reference>